<dbReference type="InterPro" id="IPR011029">
    <property type="entry name" value="DEATH-like_dom_sf"/>
</dbReference>
<gene>
    <name evidence="3" type="ORF">P7K49_015501</name>
</gene>
<dbReference type="EMBL" id="JASSZA010000007">
    <property type="protein sequence ID" value="KAK2105987.1"/>
    <property type="molecule type" value="Genomic_DNA"/>
</dbReference>
<sequence length="123" mass="13745">MRPEEVQLRLTQGSDARAGPGARAGPRDLGGLPRPGSELWRLLAMEEADRLLLRRHRLLLVEKLRVDQLWDALLSRELFKPHMIEDIQVRPRPRPPVPALHGPVPTSLEEPLCGSPAFPVGGF</sequence>
<feature type="compositionally biased region" description="Low complexity" evidence="1">
    <location>
        <begin position="15"/>
        <end position="32"/>
    </location>
</feature>
<evidence type="ECO:0000313" key="3">
    <source>
        <dbReference type="EMBL" id="KAK2105987.1"/>
    </source>
</evidence>
<evidence type="ECO:0000259" key="2">
    <source>
        <dbReference type="PROSITE" id="PS50209"/>
    </source>
</evidence>
<name>A0ABQ9V9U5_SAGOE</name>
<evidence type="ECO:0000256" key="1">
    <source>
        <dbReference type="SAM" id="MobiDB-lite"/>
    </source>
</evidence>
<accession>A0ABQ9V9U5</accession>
<dbReference type="InterPro" id="IPR001315">
    <property type="entry name" value="CARD"/>
</dbReference>
<keyword evidence="4" id="KW-1185">Reference proteome</keyword>
<organism evidence="3 4">
    <name type="scientific">Saguinus oedipus</name>
    <name type="common">Cotton-top tamarin</name>
    <name type="synonym">Oedipomidas oedipus</name>
    <dbReference type="NCBI Taxonomy" id="9490"/>
    <lineage>
        <taxon>Eukaryota</taxon>
        <taxon>Metazoa</taxon>
        <taxon>Chordata</taxon>
        <taxon>Craniata</taxon>
        <taxon>Vertebrata</taxon>
        <taxon>Euteleostomi</taxon>
        <taxon>Mammalia</taxon>
        <taxon>Eutheria</taxon>
        <taxon>Euarchontoglires</taxon>
        <taxon>Primates</taxon>
        <taxon>Haplorrhini</taxon>
        <taxon>Platyrrhini</taxon>
        <taxon>Cebidae</taxon>
        <taxon>Callitrichinae</taxon>
        <taxon>Saguinus</taxon>
    </lineage>
</organism>
<dbReference type="Pfam" id="PF00619">
    <property type="entry name" value="CARD"/>
    <property type="match status" value="1"/>
</dbReference>
<dbReference type="SUPFAM" id="SSF47986">
    <property type="entry name" value="DEATH domain"/>
    <property type="match status" value="1"/>
</dbReference>
<feature type="region of interest" description="Disordered" evidence="1">
    <location>
        <begin position="89"/>
        <end position="108"/>
    </location>
</feature>
<protein>
    <recommendedName>
        <fullName evidence="2">CARD domain-containing protein</fullName>
    </recommendedName>
</protein>
<dbReference type="PROSITE" id="PS50209">
    <property type="entry name" value="CARD"/>
    <property type="match status" value="1"/>
</dbReference>
<proteinExistence type="predicted"/>
<feature type="region of interest" description="Disordered" evidence="1">
    <location>
        <begin position="1"/>
        <end position="32"/>
    </location>
</feature>
<feature type="domain" description="CARD" evidence="2">
    <location>
        <begin position="45"/>
        <end position="88"/>
    </location>
</feature>
<dbReference type="Gene3D" id="1.10.533.10">
    <property type="entry name" value="Death Domain, Fas"/>
    <property type="match status" value="1"/>
</dbReference>
<reference evidence="3 4" key="1">
    <citation type="submission" date="2023-05" db="EMBL/GenBank/DDBJ databases">
        <title>B98-5 Cell Line De Novo Hybrid Assembly: An Optical Mapping Approach.</title>
        <authorList>
            <person name="Kananen K."/>
            <person name="Auerbach J.A."/>
            <person name="Kautto E."/>
            <person name="Blachly J.S."/>
        </authorList>
    </citation>
    <scope>NUCLEOTIDE SEQUENCE [LARGE SCALE GENOMIC DNA]</scope>
    <source>
        <strain evidence="3">B95-8</strain>
        <tissue evidence="3">Cell line</tissue>
    </source>
</reference>
<evidence type="ECO:0000313" key="4">
    <source>
        <dbReference type="Proteomes" id="UP001266305"/>
    </source>
</evidence>
<comment type="caution">
    <text evidence="3">The sequence shown here is derived from an EMBL/GenBank/DDBJ whole genome shotgun (WGS) entry which is preliminary data.</text>
</comment>
<dbReference type="Proteomes" id="UP001266305">
    <property type="component" value="Unassembled WGS sequence"/>
</dbReference>